<feature type="transmembrane region" description="Helical" evidence="9">
    <location>
        <begin position="282"/>
        <end position="299"/>
    </location>
</feature>
<keyword evidence="8 9" id="KW-0472">Membrane</keyword>
<keyword evidence="6 12" id="KW-0067">ATP-binding</keyword>
<dbReference type="GO" id="GO:0005886">
    <property type="term" value="C:plasma membrane"/>
    <property type="evidence" value="ECO:0007669"/>
    <property type="project" value="UniProtKB-SubCell"/>
</dbReference>
<dbReference type="GO" id="GO:0140359">
    <property type="term" value="F:ABC-type transporter activity"/>
    <property type="evidence" value="ECO:0007669"/>
    <property type="project" value="InterPro"/>
</dbReference>
<evidence type="ECO:0000256" key="1">
    <source>
        <dbReference type="ARBA" id="ARBA00004651"/>
    </source>
</evidence>
<proteinExistence type="predicted"/>
<dbReference type="InterPro" id="IPR036640">
    <property type="entry name" value="ABC1_TM_sf"/>
</dbReference>
<dbReference type="KEGG" id="tem:JW646_16395"/>
<feature type="transmembrane region" description="Helical" evidence="9">
    <location>
        <begin position="245"/>
        <end position="270"/>
    </location>
</feature>
<keyword evidence="7 9" id="KW-1133">Transmembrane helix</keyword>
<protein>
    <submittedName>
        <fullName evidence="12">ABC transporter ATP-binding protein/permease</fullName>
    </submittedName>
</protein>
<dbReference type="SUPFAM" id="SSF52540">
    <property type="entry name" value="P-loop containing nucleoside triphosphate hydrolases"/>
    <property type="match status" value="1"/>
</dbReference>
<dbReference type="GO" id="GO:0034040">
    <property type="term" value="F:ATPase-coupled lipid transmembrane transporter activity"/>
    <property type="evidence" value="ECO:0007669"/>
    <property type="project" value="TreeGrafter"/>
</dbReference>
<evidence type="ECO:0000256" key="9">
    <source>
        <dbReference type="SAM" id="Phobius"/>
    </source>
</evidence>
<evidence type="ECO:0000256" key="8">
    <source>
        <dbReference type="ARBA" id="ARBA00023136"/>
    </source>
</evidence>
<evidence type="ECO:0000256" key="2">
    <source>
        <dbReference type="ARBA" id="ARBA00022448"/>
    </source>
</evidence>
<dbReference type="SUPFAM" id="SSF90123">
    <property type="entry name" value="ABC transporter transmembrane region"/>
    <property type="match status" value="1"/>
</dbReference>
<dbReference type="EMBL" id="CP081135">
    <property type="protein sequence ID" value="UEL47193.1"/>
    <property type="molecule type" value="Genomic_DNA"/>
</dbReference>
<name>A0AAX2ZD94_9FIRM</name>
<keyword evidence="2" id="KW-0813">Transport</keyword>
<feature type="transmembrane region" description="Helical" evidence="9">
    <location>
        <begin position="59"/>
        <end position="76"/>
    </location>
</feature>
<keyword evidence="5" id="KW-0547">Nucleotide-binding</keyword>
<evidence type="ECO:0000313" key="13">
    <source>
        <dbReference type="Proteomes" id="UP001198983"/>
    </source>
</evidence>
<dbReference type="SMART" id="SM00382">
    <property type="entry name" value="AAA"/>
    <property type="match status" value="1"/>
</dbReference>
<dbReference type="InterPro" id="IPR003439">
    <property type="entry name" value="ABC_transporter-like_ATP-bd"/>
</dbReference>
<dbReference type="Pfam" id="PF00664">
    <property type="entry name" value="ABC_membrane"/>
    <property type="match status" value="1"/>
</dbReference>
<accession>A0AAX2ZD94</accession>
<sequence>MNKKSTIASLIDFASDHKKYYIISVICAVIGVACSILPYYLVARIVVDLVNGVKDFNNYVNLCVICIVSWFLRVLFHSISTTLSHKATFTVIANVRKRSIEKLANMPLGDVLNIPSGTMKSIIVEKIDSIETTLAHVVPEMTSNLLVPFAIVIYIFTIDWRMALASLITVPLGILCYMMMTKDYEKNYGNYINKNKILNATSVEYVAGIKVIKAFNQSALSYEKFTKAAYEAAHSAIDWMDKCNVYFSIAISVFPAVLIGVLPIGCMFYINGSLTSENFINIIILALGVMTPLITAVSYSDDIAKIKTIIGDINSVLEKDDLKRPNVLNEKLSFNNIKLKNVCFSYDKKQVLNNVNLNIKGGQVNALVGPSGGGKSTIAKLIASLWDVNKGSIEIDGINIKDIPLEILNKKIAYVSQDSYLFNDTIMNNIRMGNLKASDEDVKKVARKSGCEEFILKLENGYNTVAGSSGGHLSGGERQRISIARAMLKDADIVILDEATAYTDPENKLILQKAVGKLVKGKTLIVIAHRLSTIVDASQIIVVNNGKIESTGTHEDLLKKCKLYKEMWKAHNSVKDRKEVAI</sequence>
<dbReference type="InterPro" id="IPR017871">
    <property type="entry name" value="ABC_transporter-like_CS"/>
</dbReference>
<dbReference type="InterPro" id="IPR011527">
    <property type="entry name" value="ABC1_TM_dom"/>
</dbReference>
<evidence type="ECO:0000256" key="3">
    <source>
        <dbReference type="ARBA" id="ARBA00022475"/>
    </source>
</evidence>
<dbReference type="Proteomes" id="UP001198983">
    <property type="component" value="Chromosome"/>
</dbReference>
<keyword evidence="4 9" id="KW-0812">Transmembrane</keyword>
<evidence type="ECO:0000259" key="10">
    <source>
        <dbReference type="PROSITE" id="PS50893"/>
    </source>
</evidence>
<dbReference type="PANTHER" id="PTHR24221">
    <property type="entry name" value="ATP-BINDING CASSETTE SUB-FAMILY B"/>
    <property type="match status" value="1"/>
</dbReference>
<dbReference type="Gene3D" id="3.40.50.300">
    <property type="entry name" value="P-loop containing nucleotide triphosphate hydrolases"/>
    <property type="match status" value="1"/>
</dbReference>
<evidence type="ECO:0000256" key="5">
    <source>
        <dbReference type="ARBA" id="ARBA00022741"/>
    </source>
</evidence>
<dbReference type="InterPro" id="IPR027417">
    <property type="entry name" value="P-loop_NTPase"/>
</dbReference>
<dbReference type="InterPro" id="IPR003593">
    <property type="entry name" value="AAA+_ATPase"/>
</dbReference>
<feature type="domain" description="ABC transporter" evidence="10">
    <location>
        <begin position="337"/>
        <end position="570"/>
    </location>
</feature>
<evidence type="ECO:0000256" key="6">
    <source>
        <dbReference type="ARBA" id="ARBA00022840"/>
    </source>
</evidence>
<gene>
    <name evidence="12" type="ORF">JW646_16395</name>
</gene>
<dbReference type="CDD" id="cd07346">
    <property type="entry name" value="ABC_6TM_exporters"/>
    <property type="match status" value="1"/>
</dbReference>
<dbReference type="Pfam" id="PF00005">
    <property type="entry name" value="ABC_tran"/>
    <property type="match status" value="1"/>
</dbReference>
<feature type="transmembrane region" description="Helical" evidence="9">
    <location>
        <begin position="20"/>
        <end position="39"/>
    </location>
</feature>
<dbReference type="FunFam" id="3.40.50.300:FF:000221">
    <property type="entry name" value="Multidrug ABC transporter ATP-binding protein"/>
    <property type="match status" value="1"/>
</dbReference>
<evidence type="ECO:0000256" key="4">
    <source>
        <dbReference type="ARBA" id="ARBA00022692"/>
    </source>
</evidence>
<evidence type="ECO:0000259" key="11">
    <source>
        <dbReference type="PROSITE" id="PS50929"/>
    </source>
</evidence>
<dbReference type="GO" id="GO:0016887">
    <property type="term" value="F:ATP hydrolysis activity"/>
    <property type="evidence" value="ECO:0007669"/>
    <property type="project" value="InterPro"/>
</dbReference>
<dbReference type="GO" id="GO:0005524">
    <property type="term" value="F:ATP binding"/>
    <property type="evidence" value="ECO:0007669"/>
    <property type="project" value="UniProtKB-KW"/>
</dbReference>
<evidence type="ECO:0000256" key="7">
    <source>
        <dbReference type="ARBA" id="ARBA00022989"/>
    </source>
</evidence>
<keyword evidence="3" id="KW-1003">Cell membrane</keyword>
<dbReference type="PROSITE" id="PS51257">
    <property type="entry name" value="PROKAR_LIPOPROTEIN"/>
    <property type="match status" value="1"/>
</dbReference>
<dbReference type="PANTHER" id="PTHR24221:SF397">
    <property type="entry name" value="ABC TRANSPORTER, ATP-BINDING TRANSMEMBRANE PROTEIN"/>
    <property type="match status" value="1"/>
</dbReference>
<evidence type="ECO:0000313" key="12">
    <source>
        <dbReference type="EMBL" id="UEL47193.1"/>
    </source>
</evidence>
<dbReference type="AlphaFoldDB" id="A0AAX2ZD94"/>
<dbReference type="Gene3D" id="1.20.1560.10">
    <property type="entry name" value="ABC transporter type 1, transmembrane domain"/>
    <property type="match status" value="1"/>
</dbReference>
<feature type="transmembrane region" description="Helical" evidence="9">
    <location>
        <begin position="162"/>
        <end position="180"/>
    </location>
</feature>
<feature type="domain" description="ABC transmembrane type-1" evidence="11">
    <location>
        <begin position="22"/>
        <end position="305"/>
    </location>
</feature>
<dbReference type="InterPro" id="IPR039421">
    <property type="entry name" value="Type_1_exporter"/>
</dbReference>
<dbReference type="PROSITE" id="PS00211">
    <property type="entry name" value="ABC_TRANSPORTER_1"/>
    <property type="match status" value="1"/>
</dbReference>
<keyword evidence="13" id="KW-1185">Reference proteome</keyword>
<comment type="subcellular location">
    <subcellularLocation>
        <location evidence="1">Cell membrane</location>
        <topology evidence="1">Multi-pass membrane protein</topology>
    </subcellularLocation>
</comment>
<reference evidence="12 13" key="1">
    <citation type="journal article" date="2023" name="Int. J. Syst. Evol. Microbiol.">
        <title>Terrisporobacter hibernicus sp. nov., isolated from bovine faeces in Northern Ireland.</title>
        <authorList>
            <person name="Mitchell M."/>
            <person name="Nguyen S.V."/>
            <person name="Connor M."/>
            <person name="Fairley D.J."/>
            <person name="Donoghue O."/>
            <person name="Marshall H."/>
            <person name="Koolman L."/>
            <person name="McMullan G."/>
            <person name="Schaffer K.E."/>
            <person name="McGrath J.W."/>
            <person name="Fanning S."/>
        </authorList>
    </citation>
    <scope>NUCLEOTIDE SEQUENCE [LARGE SCALE GENOMIC DNA]</scope>
    <source>
        <strain evidence="12 13">MCA3</strain>
    </source>
</reference>
<organism evidence="12 13">
    <name type="scientific">Terrisporobacter hibernicus</name>
    <dbReference type="NCBI Taxonomy" id="2813371"/>
    <lineage>
        <taxon>Bacteria</taxon>
        <taxon>Bacillati</taxon>
        <taxon>Bacillota</taxon>
        <taxon>Clostridia</taxon>
        <taxon>Peptostreptococcales</taxon>
        <taxon>Peptostreptococcaceae</taxon>
        <taxon>Terrisporobacter</taxon>
    </lineage>
</organism>
<dbReference type="RefSeq" id="WP_228415679.1">
    <property type="nucleotide sequence ID" value="NZ_CP081135.1"/>
</dbReference>
<dbReference type="PROSITE" id="PS50893">
    <property type="entry name" value="ABC_TRANSPORTER_2"/>
    <property type="match status" value="1"/>
</dbReference>
<dbReference type="PROSITE" id="PS50929">
    <property type="entry name" value="ABC_TM1F"/>
    <property type="match status" value="1"/>
</dbReference>